<dbReference type="Proteomes" id="UP000007468">
    <property type="component" value="Chromosome"/>
</dbReference>
<evidence type="ECO:0000256" key="5">
    <source>
        <dbReference type="SAM" id="Phobius"/>
    </source>
</evidence>
<gene>
    <name evidence="6" type="ordered locus">HMPREF0389_00712</name>
</gene>
<evidence type="ECO:0000256" key="4">
    <source>
        <dbReference type="ARBA" id="ARBA00023172"/>
    </source>
</evidence>
<keyword evidence="5" id="KW-1133">Transmembrane helix</keyword>
<dbReference type="RefSeq" id="WP_014262713.1">
    <property type="nucleotide sequence ID" value="NC_016630.1"/>
</dbReference>
<organism evidence="6 7">
    <name type="scientific">Filifactor alocis (strain ATCC 35896 / CCUG 47790 / D40 B5)</name>
    <name type="common">Fusobacterium alocis</name>
    <dbReference type="NCBI Taxonomy" id="546269"/>
    <lineage>
        <taxon>Bacteria</taxon>
        <taxon>Bacillati</taxon>
        <taxon>Bacillota</taxon>
        <taxon>Clostridia</taxon>
        <taxon>Peptostreptococcales</taxon>
        <taxon>Filifactoraceae</taxon>
        <taxon>Filifactor</taxon>
    </lineage>
</organism>
<evidence type="ECO:0000256" key="2">
    <source>
        <dbReference type="ARBA" id="ARBA00009840"/>
    </source>
</evidence>
<proteinExistence type="inferred from homology"/>
<keyword evidence="5" id="KW-0812">Transmembrane</keyword>
<accession>D6GPT9</accession>
<dbReference type="PANTHER" id="PTHR30563">
    <property type="entry name" value="DNA RECOMBINATION PROTEIN RMUC"/>
    <property type="match status" value="1"/>
</dbReference>
<reference evidence="7" key="1">
    <citation type="submission" date="2010-12" db="EMBL/GenBank/DDBJ databases">
        <title>The genome sequence of Filifactor alocis strain ATCC 35896.</title>
        <authorList>
            <consortium name="The Broad Institute Genome Sequencing Platform"/>
            <person name="Ward D."/>
            <person name="Earl A."/>
            <person name="Feldgarden M."/>
            <person name="Young S.K."/>
            <person name="Gargeya S."/>
            <person name="Zeng Q."/>
            <person name="Alvarado L."/>
            <person name="Berlin A."/>
            <person name="Bochicchio J."/>
            <person name="Chapman S.B."/>
            <person name="Chen Z."/>
            <person name="Freedman E."/>
            <person name="Gellesch M."/>
            <person name="Goldberg J."/>
            <person name="Griggs A."/>
            <person name="Gujja S."/>
            <person name="Heilman E."/>
            <person name="Heiman D."/>
            <person name="Howarth C."/>
            <person name="Mehta T."/>
            <person name="Neiman D."/>
            <person name="Pearson M."/>
            <person name="Roberts A."/>
            <person name="Saif S."/>
            <person name="Shea T."/>
            <person name="Shenoy N."/>
            <person name="Sisk P."/>
            <person name="Stolte C."/>
            <person name="Sykes S."/>
            <person name="White J."/>
            <person name="Yandava C."/>
            <person name="Izard J."/>
            <person name="Blanton J.M."/>
            <person name="Baranova O.V."/>
            <person name="Tanner A.C."/>
            <person name="Dewhirst F.E."/>
            <person name="Haas B."/>
            <person name="Nusbaum C."/>
            <person name="Birren B."/>
        </authorList>
    </citation>
    <scope>NUCLEOTIDE SEQUENCE [LARGE SCALE GENOMIC DNA]</scope>
    <source>
        <strain evidence="7">ATCC 35896 / D40 B5</strain>
    </source>
</reference>
<dbReference type="GO" id="GO:0006310">
    <property type="term" value="P:DNA recombination"/>
    <property type="evidence" value="ECO:0007669"/>
    <property type="project" value="UniProtKB-KW"/>
</dbReference>
<name>D6GPT9_FILAD</name>
<dbReference type="KEGG" id="faa:HMPREF0389_00712"/>
<dbReference type="InterPro" id="IPR003798">
    <property type="entry name" value="DNA_recombination_RmuC"/>
</dbReference>
<keyword evidence="7" id="KW-1185">Reference proteome</keyword>
<keyword evidence="5" id="KW-0472">Membrane</keyword>
<dbReference type="EMBL" id="CP002390">
    <property type="protein sequence ID" value="EFE28792.1"/>
    <property type="molecule type" value="Genomic_DNA"/>
</dbReference>
<keyword evidence="4" id="KW-0233">DNA recombination</keyword>
<sequence>MENIRMVLDVVVIVLFLFYAIIQFVGKNKVKQSQSDMEDLLKEGLYQLERNQNIVASNIESKMYQSMTEASQLQQNYLSQISHSNQETVYQMMDRVDTKLELVRTTLDQKLHDVEVKNEANLEKIRMTVDEKLHETLEQRLGKSFQLVSERLEQVHRGLGEVNLLAEGVGDLKKVLTNVKLRGVMGEMQLEQILEQILSPTQYRKNIKLNPNTQDIVEFAICMPGKTASEEIYLPIDAKFPLETYFRLMDAYENSQKELIEKQGKELERVFRKNAKDICTKYIYTPVTTDFALMFVPFEGLYAELTKRPNLLEDLQKEYKVVVAGPSNTAALLNSLQMGFRTLAIERRSSEIWELLSVIKTEFYKFGAVLEKAQHKLNDAGSELDQLVGVRSRKLLRELDKITELQIQKGDEDEK</sequence>
<dbReference type="PANTHER" id="PTHR30563:SF0">
    <property type="entry name" value="DNA RECOMBINATION PROTEIN RMUC"/>
    <property type="match status" value="1"/>
</dbReference>
<dbReference type="eggNOG" id="COG1322">
    <property type="taxonomic scope" value="Bacteria"/>
</dbReference>
<feature type="transmembrane region" description="Helical" evidence="5">
    <location>
        <begin position="7"/>
        <end position="26"/>
    </location>
</feature>
<dbReference type="Pfam" id="PF02646">
    <property type="entry name" value="RmuC"/>
    <property type="match status" value="1"/>
</dbReference>
<protein>
    <submittedName>
        <fullName evidence="6">RmuC domain protein</fullName>
    </submittedName>
</protein>
<comment type="similarity">
    <text evidence="2">Belongs to the RmuC family.</text>
</comment>
<dbReference type="OrthoDB" id="370725at2"/>
<keyword evidence="3" id="KW-0175">Coiled coil</keyword>
<dbReference type="STRING" id="546269.HMPREF0389_00712"/>
<dbReference type="AlphaFoldDB" id="D6GPT9"/>
<evidence type="ECO:0000313" key="6">
    <source>
        <dbReference type="EMBL" id="EFE28792.1"/>
    </source>
</evidence>
<evidence type="ECO:0000313" key="7">
    <source>
        <dbReference type="Proteomes" id="UP000007468"/>
    </source>
</evidence>
<evidence type="ECO:0000256" key="3">
    <source>
        <dbReference type="ARBA" id="ARBA00023054"/>
    </source>
</evidence>
<dbReference type="PATRIC" id="fig|546269.5.peg.1194"/>
<comment type="function">
    <text evidence="1">Involved in DNA recombination.</text>
</comment>
<evidence type="ECO:0000256" key="1">
    <source>
        <dbReference type="ARBA" id="ARBA00003416"/>
    </source>
</evidence>